<dbReference type="PANTHER" id="PTHR12110:SF53">
    <property type="entry name" value="BLR5974 PROTEIN"/>
    <property type="match status" value="1"/>
</dbReference>
<organism evidence="2 3">
    <name type="scientific">Draconibacterium sediminis</name>
    <dbReference type="NCBI Taxonomy" id="1544798"/>
    <lineage>
        <taxon>Bacteria</taxon>
        <taxon>Pseudomonadati</taxon>
        <taxon>Bacteroidota</taxon>
        <taxon>Bacteroidia</taxon>
        <taxon>Marinilabiliales</taxon>
        <taxon>Prolixibacteraceae</taxon>
        <taxon>Draconibacterium</taxon>
    </lineage>
</organism>
<dbReference type="InterPro" id="IPR036237">
    <property type="entry name" value="Xyl_isomerase-like_sf"/>
</dbReference>
<sequence length="301" mass="34120">MFLSYRGLKPTIMKHFALVIFCLVLSTLLFAQSPKLKTSLNAYSFNHLLSEGQMNLDELLEFCAETGFDAVDLTAYYFPGYPAVPSDEVLYKVKRKAHELGLEISGTGVRNDFTSGDPKSLEENIQLVKNWIIAAEKMGAPVLRIFAGQSNPGQFENQEIFNSMIAAIRECVAFGAEHGVIVAIQNHWQFIKTSDHVLQLFEEIHSEWFGLVLDVGSYRLGDPYQQIEASIPYAVNWQLKEQVYVNGEPVKTDLERIMYLIKASSYRGYVPIETLGEGDYRQKVKTFYQEVTNQLHLVNGQ</sequence>
<dbReference type="PANTHER" id="PTHR12110">
    <property type="entry name" value="HYDROXYPYRUVATE ISOMERASE"/>
    <property type="match status" value="1"/>
</dbReference>
<evidence type="ECO:0000313" key="2">
    <source>
        <dbReference type="EMBL" id="KJF43406.1"/>
    </source>
</evidence>
<evidence type="ECO:0000313" key="3">
    <source>
        <dbReference type="Proteomes" id="UP000032544"/>
    </source>
</evidence>
<name>A0A0D8JA59_9BACT</name>
<dbReference type="InterPro" id="IPR013022">
    <property type="entry name" value="Xyl_isomerase-like_TIM-brl"/>
</dbReference>
<dbReference type="Gene3D" id="3.20.20.150">
    <property type="entry name" value="Divalent-metal-dependent TIM barrel enzymes"/>
    <property type="match status" value="1"/>
</dbReference>
<accession>A0A0D8JA59</accession>
<evidence type="ECO:0000259" key="1">
    <source>
        <dbReference type="Pfam" id="PF01261"/>
    </source>
</evidence>
<dbReference type="InterPro" id="IPR050312">
    <property type="entry name" value="IolE/XylAMocC-like"/>
</dbReference>
<reference evidence="2 3" key="1">
    <citation type="submission" date="2014-09" db="EMBL/GenBank/DDBJ databases">
        <title>Draft Genome Sequence of Draconibacterium sp. JN14CK-3.</title>
        <authorList>
            <person name="Dong C."/>
            <person name="Lai Q."/>
            <person name="Shao Z."/>
        </authorList>
    </citation>
    <scope>NUCLEOTIDE SEQUENCE [LARGE SCALE GENOMIC DNA]</scope>
    <source>
        <strain evidence="2 3">JN14CK-3</strain>
    </source>
</reference>
<dbReference type="Proteomes" id="UP000032544">
    <property type="component" value="Unassembled WGS sequence"/>
</dbReference>
<dbReference type="Pfam" id="PF01261">
    <property type="entry name" value="AP_endonuc_2"/>
    <property type="match status" value="1"/>
</dbReference>
<dbReference type="AlphaFoldDB" id="A0A0D8JA59"/>
<gene>
    <name evidence="2" type="ORF">LH29_14335</name>
</gene>
<proteinExistence type="predicted"/>
<keyword evidence="3" id="KW-1185">Reference proteome</keyword>
<feature type="domain" description="Xylose isomerase-like TIM barrel" evidence="1">
    <location>
        <begin position="60"/>
        <end position="284"/>
    </location>
</feature>
<dbReference type="EMBL" id="JRHC01000003">
    <property type="protein sequence ID" value="KJF43406.1"/>
    <property type="molecule type" value="Genomic_DNA"/>
</dbReference>
<dbReference type="SUPFAM" id="SSF51658">
    <property type="entry name" value="Xylose isomerase-like"/>
    <property type="match status" value="1"/>
</dbReference>
<comment type="caution">
    <text evidence="2">The sequence shown here is derived from an EMBL/GenBank/DDBJ whole genome shotgun (WGS) entry which is preliminary data.</text>
</comment>
<dbReference type="STRING" id="1544798.LH29_14335"/>
<dbReference type="PATRIC" id="fig|1544798.3.peg.3029"/>
<protein>
    <recommendedName>
        <fullName evidence="1">Xylose isomerase-like TIM barrel domain-containing protein</fullName>
    </recommendedName>
</protein>